<accession>A0A5J4KWW2</accession>
<dbReference type="AlphaFoldDB" id="A0A5J4KWW2"/>
<dbReference type="EMBL" id="BKZW01000002">
    <property type="protein sequence ID" value="GER90619.1"/>
    <property type="molecule type" value="Genomic_DNA"/>
</dbReference>
<reference evidence="1 2" key="1">
    <citation type="submission" date="2019-10" db="EMBL/GenBank/DDBJ databases">
        <title>Dictyobacter vulcani sp. nov., within the class Ktedonobacteria, isolated from soil of volcanic Mt. Zao.</title>
        <authorList>
            <person name="Zheng Y."/>
            <person name="Wang C.M."/>
            <person name="Sakai Y."/>
            <person name="Abe K."/>
            <person name="Yokota A."/>
            <person name="Yabe S."/>
        </authorList>
    </citation>
    <scope>NUCLEOTIDE SEQUENCE [LARGE SCALE GENOMIC DNA]</scope>
    <source>
        <strain evidence="1 2">W12</strain>
    </source>
</reference>
<dbReference type="Pfam" id="PF19371">
    <property type="entry name" value="DUF5946"/>
    <property type="match status" value="1"/>
</dbReference>
<evidence type="ECO:0000313" key="1">
    <source>
        <dbReference type="EMBL" id="GER90619.1"/>
    </source>
</evidence>
<protein>
    <submittedName>
        <fullName evidence="1">Uncharacterized protein</fullName>
    </submittedName>
</protein>
<gene>
    <name evidence="1" type="ORF">KDW_47810</name>
</gene>
<proteinExistence type="predicted"/>
<evidence type="ECO:0000313" key="2">
    <source>
        <dbReference type="Proteomes" id="UP000326912"/>
    </source>
</evidence>
<dbReference type="InterPro" id="IPR045990">
    <property type="entry name" value="DUF5946"/>
</dbReference>
<name>A0A5J4KWW2_9CHLR</name>
<dbReference type="RefSeq" id="WP_151758333.1">
    <property type="nucleotide sequence ID" value="NZ_BKZW01000002.1"/>
</dbReference>
<organism evidence="1 2">
    <name type="scientific">Dictyobacter vulcani</name>
    <dbReference type="NCBI Taxonomy" id="2607529"/>
    <lineage>
        <taxon>Bacteria</taxon>
        <taxon>Bacillati</taxon>
        <taxon>Chloroflexota</taxon>
        <taxon>Ktedonobacteria</taxon>
        <taxon>Ktedonobacterales</taxon>
        <taxon>Dictyobacteraceae</taxon>
        <taxon>Dictyobacter</taxon>
    </lineage>
</organism>
<dbReference type="Proteomes" id="UP000326912">
    <property type="component" value="Unassembled WGS sequence"/>
</dbReference>
<keyword evidence="2" id="KW-1185">Reference proteome</keyword>
<comment type="caution">
    <text evidence="1">The sequence shown here is derived from an EMBL/GenBank/DDBJ whole genome shotgun (WGS) entry which is preliminary data.</text>
</comment>
<sequence>MSERCAECGGVLPVGRTCQHIFDECLALELTDHAFGKVHMLTVACFMIQHGRYSEEALSWIGPQVQDHLNGVPARYLRQRAASAVANTKHPVKILRDAGAEPQPRVDWSVTIVDVVPFLQDADAYCEQIERWARATVHEMKAIS</sequence>